<reference evidence="3 4" key="1">
    <citation type="submission" date="2016-11" db="EMBL/GenBank/DDBJ databases">
        <title>The macronuclear genome of Stentor coeruleus: a giant cell with tiny introns.</title>
        <authorList>
            <person name="Slabodnick M."/>
            <person name="Ruby J.G."/>
            <person name="Reiff S.B."/>
            <person name="Swart E.C."/>
            <person name="Gosai S."/>
            <person name="Prabakaran S."/>
            <person name="Witkowska E."/>
            <person name="Larue G.E."/>
            <person name="Fisher S."/>
            <person name="Freeman R.M."/>
            <person name="Gunawardena J."/>
            <person name="Chu W."/>
            <person name="Stover N.A."/>
            <person name="Gregory B.D."/>
            <person name="Nowacki M."/>
            <person name="Derisi J."/>
            <person name="Roy S.W."/>
            <person name="Marshall W.F."/>
            <person name="Sood P."/>
        </authorList>
    </citation>
    <scope>NUCLEOTIDE SEQUENCE [LARGE SCALE GENOMIC DNA]</scope>
    <source>
        <strain evidence="3">WM001</strain>
    </source>
</reference>
<dbReference type="InterPro" id="IPR001841">
    <property type="entry name" value="Znf_RING"/>
</dbReference>
<evidence type="ECO:0000313" key="3">
    <source>
        <dbReference type="EMBL" id="OMJ95506.1"/>
    </source>
</evidence>
<keyword evidence="1" id="KW-0479">Metal-binding</keyword>
<accession>A0A1R2D2R8</accession>
<keyword evidence="1" id="KW-0863">Zinc-finger</keyword>
<dbReference type="GO" id="GO:0008270">
    <property type="term" value="F:zinc ion binding"/>
    <property type="evidence" value="ECO:0007669"/>
    <property type="project" value="UniProtKB-KW"/>
</dbReference>
<evidence type="ECO:0000259" key="2">
    <source>
        <dbReference type="PROSITE" id="PS50089"/>
    </source>
</evidence>
<dbReference type="AlphaFoldDB" id="A0A1R2D2R8"/>
<dbReference type="Proteomes" id="UP000187209">
    <property type="component" value="Unassembled WGS sequence"/>
</dbReference>
<dbReference type="PROSITE" id="PS50089">
    <property type="entry name" value="ZF_RING_2"/>
    <property type="match status" value="1"/>
</dbReference>
<evidence type="ECO:0000256" key="1">
    <source>
        <dbReference type="PROSITE-ProRule" id="PRU00175"/>
    </source>
</evidence>
<evidence type="ECO:0000313" key="4">
    <source>
        <dbReference type="Proteomes" id="UP000187209"/>
    </source>
</evidence>
<feature type="domain" description="RING-type" evidence="2">
    <location>
        <begin position="312"/>
        <end position="347"/>
    </location>
</feature>
<keyword evidence="1" id="KW-0862">Zinc</keyword>
<organism evidence="3 4">
    <name type="scientific">Stentor coeruleus</name>
    <dbReference type="NCBI Taxonomy" id="5963"/>
    <lineage>
        <taxon>Eukaryota</taxon>
        <taxon>Sar</taxon>
        <taxon>Alveolata</taxon>
        <taxon>Ciliophora</taxon>
        <taxon>Postciliodesmatophora</taxon>
        <taxon>Heterotrichea</taxon>
        <taxon>Heterotrichida</taxon>
        <taxon>Stentoridae</taxon>
        <taxon>Stentor</taxon>
    </lineage>
</organism>
<sequence length="522" mass="59185">MKKVYKIPLKKAIPGTNANNLNSDISKFYKDFEAVNQNPNAQLKEYYPQEQGYDFKEQEYYTPGMISNNIRLKNLNSGLGELSTFNDFDNVDMNPRSRFSLESGNQPENQYYYDDETPTFGDYSSKALVYENPPILTINTSSGYESTLPYIPPPLGIPLQSKPQGPQFLPPPIIPPPLAIPLQSNPQGHQFMPPPNLQNIANNPIPLQTVYDQKPPPLNLVQPPQNIDPSGNYNLPYIPQVPYDINNQLVPTNPLNIKNKFAKQPEIIPSPPSITTPIITTNLATINMPPPIITLTPIQIKDFFIILKESTCLVCNDFNPNFLSSCKHLYHINCIKKLKSSKCVKCSEVIENEWFDIPLANNCHNCSSTFNLLSCNDCNKKSCVSCILLRNLQGCCGNLEKNKIKLCQQCPGCFYDRSICDLVLNTCVTHNFLCKKCWNLSTRIGKCILGCELGIMGFPDIIRCPECYEFEIKYFGEYLCPDSSCEDCEKCMAKRYTRIPECTPYCMCTEPMDKKNIEKLWT</sequence>
<dbReference type="EMBL" id="MPUH01000011">
    <property type="protein sequence ID" value="OMJ95506.1"/>
    <property type="molecule type" value="Genomic_DNA"/>
</dbReference>
<keyword evidence="4" id="KW-1185">Reference proteome</keyword>
<comment type="caution">
    <text evidence="3">The sequence shown here is derived from an EMBL/GenBank/DDBJ whole genome shotgun (WGS) entry which is preliminary data.</text>
</comment>
<gene>
    <name evidence="3" type="ORF">SteCoe_1103</name>
</gene>
<protein>
    <recommendedName>
        <fullName evidence="2">RING-type domain-containing protein</fullName>
    </recommendedName>
</protein>
<proteinExistence type="predicted"/>
<name>A0A1R2D2R8_9CILI</name>